<dbReference type="Gene3D" id="1.10.287.1120">
    <property type="entry name" value="Bipartite methylase S protein"/>
    <property type="match status" value="1"/>
</dbReference>
<dbReference type="SUPFAM" id="SSF116734">
    <property type="entry name" value="DNA methylase specificity domain"/>
    <property type="match status" value="2"/>
</dbReference>
<dbReference type="GO" id="GO:0003677">
    <property type="term" value="F:DNA binding"/>
    <property type="evidence" value="ECO:0007669"/>
    <property type="project" value="UniProtKB-KW"/>
</dbReference>
<reference evidence="6" key="1">
    <citation type="submission" date="2019-11" db="EMBL/GenBank/DDBJ databases">
        <title>Characterization of Clostridium perfringens isolates from swine manure treated agricultural soils.</title>
        <authorList>
            <person name="Wushke S.T."/>
        </authorList>
    </citation>
    <scope>NUCLEOTIDE SEQUENCE</scope>
    <source>
        <strain evidence="6">X94</strain>
    </source>
</reference>
<dbReference type="CDD" id="cd17263">
    <property type="entry name" value="RMtype1_S_AbaB8300I-TRD1-CR1_like"/>
    <property type="match status" value="1"/>
</dbReference>
<evidence type="ECO:0000256" key="2">
    <source>
        <dbReference type="ARBA" id="ARBA00022747"/>
    </source>
</evidence>
<dbReference type="AlphaFoldDB" id="A0AAW9I031"/>
<feature type="coiled-coil region" evidence="4">
    <location>
        <begin position="385"/>
        <end position="412"/>
    </location>
</feature>
<gene>
    <name evidence="6" type="ORF">GNF68_04990</name>
</gene>
<name>A0AAW9I031_CLOPF</name>
<evidence type="ECO:0000259" key="5">
    <source>
        <dbReference type="Pfam" id="PF01420"/>
    </source>
</evidence>
<keyword evidence="4" id="KW-0175">Coiled coil</keyword>
<evidence type="ECO:0000256" key="3">
    <source>
        <dbReference type="ARBA" id="ARBA00023125"/>
    </source>
</evidence>
<dbReference type="GO" id="GO:0009307">
    <property type="term" value="P:DNA restriction-modification system"/>
    <property type="evidence" value="ECO:0007669"/>
    <property type="project" value="UniProtKB-KW"/>
</dbReference>
<proteinExistence type="inferred from homology"/>
<dbReference type="InterPro" id="IPR052021">
    <property type="entry name" value="Type-I_RS_S_subunit"/>
</dbReference>
<dbReference type="Proteomes" id="UP001288778">
    <property type="component" value="Unassembled WGS sequence"/>
</dbReference>
<comment type="caution">
    <text evidence="6">The sequence shown here is derived from an EMBL/GenBank/DDBJ whole genome shotgun (WGS) entry which is preliminary data.</text>
</comment>
<dbReference type="PANTHER" id="PTHR30408">
    <property type="entry name" value="TYPE-1 RESTRICTION ENZYME ECOKI SPECIFICITY PROTEIN"/>
    <property type="match status" value="1"/>
</dbReference>
<evidence type="ECO:0000313" key="6">
    <source>
        <dbReference type="EMBL" id="MDZ4908424.1"/>
    </source>
</evidence>
<dbReference type="Gene3D" id="3.90.220.20">
    <property type="entry name" value="DNA methylase specificity domains"/>
    <property type="match status" value="2"/>
</dbReference>
<feature type="domain" description="Type I restriction modification DNA specificity" evidence="5">
    <location>
        <begin position="229"/>
        <end position="404"/>
    </location>
</feature>
<keyword evidence="2" id="KW-0680">Restriction system</keyword>
<sequence>MKKEVREGYKMTELGEIPNEWQIKNLEDISYLIDGDRSSRYPGEKDIVEHGILFLSTQNIINSKIVYKNCKFITEEKFDELSKGKLQKNDLIITLRGSIGNVAKFNGDIYDTGFINAQIMIIRSNDINPTYLSKYLISVKSQKQITSISSGSAQPQLTKSELKKLKVIVPSEYEQKKIAEILSTVDEQIENTEKLIQKNQELKKGLMQQLLTKGIGHTEFKKTELGEIPKEWKVQKFKDISKVSQGLQIAIEERFREFKQGRLPYITIQYINDKSNSDNEYFIENYNENVVCYESDILMTRTGNTGIVITNEYGVFHNNFFKVDFDKTKLNKDFLVYYLNTPFIQNLIIRYAGTTTIPDLKHSDFYKLPVLVPKIEEQKKIALILSSIDKRIEQYKDKKEKLEEVKRGLMQDLLLGKIRVI</sequence>
<evidence type="ECO:0000256" key="1">
    <source>
        <dbReference type="ARBA" id="ARBA00010923"/>
    </source>
</evidence>
<dbReference type="InterPro" id="IPR000055">
    <property type="entry name" value="Restrct_endonuc_typeI_TRD"/>
</dbReference>
<dbReference type="InterPro" id="IPR044946">
    <property type="entry name" value="Restrct_endonuc_typeI_TRD_sf"/>
</dbReference>
<accession>A0AAW9I031</accession>
<protein>
    <recommendedName>
        <fullName evidence="5">Type I restriction modification DNA specificity domain-containing protein</fullName>
    </recommendedName>
</protein>
<dbReference type="PANTHER" id="PTHR30408:SF12">
    <property type="entry name" value="TYPE I RESTRICTION ENZYME MJAVIII SPECIFICITY SUBUNIT"/>
    <property type="match status" value="1"/>
</dbReference>
<keyword evidence="3" id="KW-0238">DNA-binding</keyword>
<organism evidence="6 7">
    <name type="scientific">Clostridium perfringens</name>
    <dbReference type="NCBI Taxonomy" id="1502"/>
    <lineage>
        <taxon>Bacteria</taxon>
        <taxon>Bacillati</taxon>
        <taxon>Bacillota</taxon>
        <taxon>Clostridia</taxon>
        <taxon>Eubacteriales</taxon>
        <taxon>Clostridiaceae</taxon>
        <taxon>Clostridium</taxon>
    </lineage>
</organism>
<feature type="domain" description="Type I restriction modification DNA specificity" evidence="5">
    <location>
        <begin position="18"/>
        <end position="197"/>
    </location>
</feature>
<comment type="similarity">
    <text evidence="1">Belongs to the type-I restriction system S methylase family.</text>
</comment>
<dbReference type="RefSeq" id="WP_198618908.1">
    <property type="nucleotide sequence ID" value="NZ_JACOHD010000004.1"/>
</dbReference>
<dbReference type="EMBL" id="WNUI01000008">
    <property type="protein sequence ID" value="MDZ4908424.1"/>
    <property type="molecule type" value="Genomic_DNA"/>
</dbReference>
<dbReference type="Pfam" id="PF01420">
    <property type="entry name" value="Methylase_S"/>
    <property type="match status" value="2"/>
</dbReference>
<evidence type="ECO:0000256" key="4">
    <source>
        <dbReference type="SAM" id="Coils"/>
    </source>
</evidence>
<evidence type="ECO:0000313" key="7">
    <source>
        <dbReference type="Proteomes" id="UP001288778"/>
    </source>
</evidence>